<reference evidence="7 8" key="1">
    <citation type="journal article" date="2013" name="Genome Announc.">
        <title>Draft Genome Sequence of Methylophaga lonarensis MPLT, a Haloalkaliphilic (Non-Methane-Utilizing) Methylotroph.</title>
        <authorList>
            <person name="Shetty S.A."/>
            <person name="Marathe N.P."/>
            <person name="Munot H."/>
            <person name="Antony C.P."/>
            <person name="Dhotre D.P."/>
            <person name="Murrell J.C."/>
            <person name="Shouche Y.S."/>
        </authorList>
    </citation>
    <scope>NUCLEOTIDE SEQUENCE [LARGE SCALE GENOMIC DNA]</scope>
    <source>
        <strain evidence="7 8">MPL</strain>
    </source>
</reference>
<sequence>MASAETKLISDMDKLLIALAIVGGGWLIYQLSAVLTPFFISALLAYLGDPLVKRLEKHKLSRTVAVTIVFAMFLLVASLTLFVLMPLLGAQLSEFLLRFPEYLGHVQQMLEPWLAMAGFSDNLLDAASIRETLGSYWSELGSVATGIFGYVSRSGMLIFQWLINLLLVPVLTFYLLRDWALILERIKAVIPPRYQARVIGLSQECDTVLSSFLRGQLMVMLALAIIYCIGLALIGLELALLLGVIAGVVSFVPYLGLVVGILLAGLAAFFQFQEWLPVLMVFVVFGVAQALEAMILTPRFVGGRIGLHPVAVIFAVLAGGQLFGFVGVLLALPCAAVVMVLARRLYRRYTSSHIYN</sequence>
<evidence type="ECO:0000256" key="5">
    <source>
        <dbReference type="ARBA" id="ARBA00023136"/>
    </source>
</evidence>
<keyword evidence="4 6" id="KW-1133">Transmembrane helix</keyword>
<dbReference type="PATRIC" id="fig|1286106.3.peg.1649"/>
<feature type="transmembrane region" description="Helical" evidence="6">
    <location>
        <begin position="251"/>
        <end position="270"/>
    </location>
</feature>
<evidence type="ECO:0000256" key="1">
    <source>
        <dbReference type="ARBA" id="ARBA00004141"/>
    </source>
</evidence>
<dbReference type="GO" id="GO:0055085">
    <property type="term" value="P:transmembrane transport"/>
    <property type="evidence" value="ECO:0007669"/>
    <property type="project" value="TreeGrafter"/>
</dbReference>
<evidence type="ECO:0000313" key="8">
    <source>
        <dbReference type="Proteomes" id="UP000012019"/>
    </source>
</evidence>
<feature type="transmembrane region" description="Helical" evidence="6">
    <location>
        <begin position="158"/>
        <end position="176"/>
    </location>
</feature>
<name>M7P034_9GAMM</name>
<comment type="subcellular location">
    <subcellularLocation>
        <location evidence="1">Membrane</location>
        <topology evidence="1">Multi-pass membrane protein</topology>
    </subcellularLocation>
</comment>
<comment type="similarity">
    <text evidence="2">Belongs to the autoinducer-2 exporter (AI-2E) (TC 2.A.86) family.</text>
</comment>
<proteinExistence type="inferred from homology"/>
<dbReference type="PANTHER" id="PTHR21716:SF64">
    <property type="entry name" value="AI-2 TRANSPORT PROTEIN TQSA"/>
    <property type="match status" value="1"/>
</dbReference>
<gene>
    <name evidence="7" type="ORF">MPL1_08222</name>
</gene>
<dbReference type="Pfam" id="PF01594">
    <property type="entry name" value="AI-2E_transport"/>
    <property type="match status" value="1"/>
</dbReference>
<evidence type="ECO:0000313" key="7">
    <source>
        <dbReference type="EMBL" id="EMR12837.1"/>
    </source>
</evidence>
<keyword evidence="8" id="KW-1185">Reference proteome</keyword>
<dbReference type="PANTHER" id="PTHR21716">
    <property type="entry name" value="TRANSMEMBRANE PROTEIN"/>
    <property type="match status" value="1"/>
</dbReference>
<feature type="transmembrane region" description="Helical" evidence="6">
    <location>
        <begin position="219"/>
        <end position="245"/>
    </location>
</feature>
<evidence type="ECO:0000256" key="6">
    <source>
        <dbReference type="SAM" id="Phobius"/>
    </source>
</evidence>
<dbReference type="InterPro" id="IPR002549">
    <property type="entry name" value="AI-2E-like"/>
</dbReference>
<dbReference type="RefSeq" id="WP_009726628.1">
    <property type="nucleotide sequence ID" value="NZ_APHR01000040.1"/>
</dbReference>
<keyword evidence="3 6" id="KW-0812">Transmembrane</keyword>
<dbReference type="eggNOG" id="COG0628">
    <property type="taxonomic scope" value="Bacteria"/>
</dbReference>
<evidence type="ECO:0000256" key="3">
    <source>
        <dbReference type="ARBA" id="ARBA00022692"/>
    </source>
</evidence>
<accession>M7P034</accession>
<evidence type="ECO:0000256" key="4">
    <source>
        <dbReference type="ARBA" id="ARBA00022989"/>
    </source>
</evidence>
<protein>
    <submittedName>
        <fullName evidence="7">Permease</fullName>
    </submittedName>
</protein>
<keyword evidence="5 6" id="KW-0472">Membrane</keyword>
<feature type="transmembrane region" description="Helical" evidence="6">
    <location>
        <begin position="309"/>
        <end position="342"/>
    </location>
</feature>
<dbReference type="STRING" id="1286106.MPL1_08222"/>
<dbReference type="EMBL" id="APHR01000040">
    <property type="protein sequence ID" value="EMR12837.1"/>
    <property type="molecule type" value="Genomic_DNA"/>
</dbReference>
<dbReference type="GO" id="GO:0016020">
    <property type="term" value="C:membrane"/>
    <property type="evidence" value="ECO:0007669"/>
    <property type="project" value="UniProtKB-SubCell"/>
</dbReference>
<evidence type="ECO:0000256" key="2">
    <source>
        <dbReference type="ARBA" id="ARBA00009773"/>
    </source>
</evidence>
<feature type="transmembrane region" description="Helical" evidence="6">
    <location>
        <begin position="277"/>
        <end position="297"/>
    </location>
</feature>
<feature type="transmembrane region" description="Helical" evidence="6">
    <location>
        <begin position="64"/>
        <end position="88"/>
    </location>
</feature>
<dbReference type="OrthoDB" id="5792512at2"/>
<dbReference type="Proteomes" id="UP000012019">
    <property type="component" value="Unassembled WGS sequence"/>
</dbReference>
<dbReference type="AlphaFoldDB" id="M7P034"/>
<comment type="caution">
    <text evidence="7">The sequence shown here is derived from an EMBL/GenBank/DDBJ whole genome shotgun (WGS) entry which is preliminary data.</text>
</comment>
<organism evidence="7 8">
    <name type="scientific">Methylophaga lonarensis MPL</name>
    <dbReference type="NCBI Taxonomy" id="1286106"/>
    <lineage>
        <taxon>Bacteria</taxon>
        <taxon>Pseudomonadati</taxon>
        <taxon>Pseudomonadota</taxon>
        <taxon>Gammaproteobacteria</taxon>
        <taxon>Thiotrichales</taxon>
        <taxon>Piscirickettsiaceae</taxon>
        <taxon>Methylophaga</taxon>
    </lineage>
</organism>
<feature type="transmembrane region" description="Helical" evidence="6">
    <location>
        <begin position="12"/>
        <end position="29"/>
    </location>
</feature>